<dbReference type="InterPro" id="IPR054816">
    <property type="entry name" value="Lipoprotein_mollicutes-type_CS"/>
</dbReference>
<gene>
    <name evidence="2" type="ORF">SSYRP_v1c05140</name>
</gene>
<proteinExistence type="predicted"/>
<dbReference type="NCBIfam" id="NF038029">
    <property type="entry name" value="LP_plasma"/>
    <property type="match status" value="1"/>
</dbReference>
<reference evidence="2 3" key="1">
    <citation type="journal article" date="2013" name="Genome Biol. Evol.">
        <title>Complete genomes of two dipteran-associated spiroplasmas provided insights into the origin, dynamics, and impacts of viral invasion in spiroplasma.</title>
        <authorList>
            <person name="Ku C."/>
            <person name="Lo W.S."/>
            <person name="Chen L.L."/>
            <person name="Kuo C.H."/>
        </authorList>
    </citation>
    <scope>NUCLEOTIDE SEQUENCE [LARGE SCALE GENOMIC DNA]</scope>
    <source>
        <strain evidence="2">EA-1</strain>
    </source>
</reference>
<evidence type="ECO:0000256" key="1">
    <source>
        <dbReference type="SAM" id="SignalP"/>
    </source>
</evidence>
<evidence type="ECO:0008006" key="4">
    <source>
        <dbReference type="Google" id="ProtNLM"/>
    </source>
</evidence>
<dbReference type="KEGG" id="ssyr:SSYRP_v1c05140"/>
<feature type="signal peptide" evidence="1">
    <location>
        <begin position="1"/>
        <end position="23"/>
    </location>
</feature>
<sequence>MKKLLSILGAVAITASGASSVIACGTQNVASPIDKFNIKDSYDVIPNAYELKKLLVKDGNNVDILQIKFTPGLNEAIIRYMGEPNRAPFVTKKVTINPLTNDVYHIITKTSLAINGIPEAKQNKEGILEAINLLNQTNLTANDVEVDYEAGGNVTLTGQNNFTGSVIIYNEKMLWSDLIPVQNLGNIYLGHNIIDYYNGHIQKYPEDENALAVMLMMPLVFEYVGAKNLLMEFFQANMITWGLQWSGTPGAVTIKIDNNYNGTFILNPPENNSFINEKIKITFKALEDNRPYVTPTQLPTDDLIPGDWSTLKENLDNDYTINNIEEIVGDLVTKYFGEEFVNKYRDVLNEDFWIRTVDYNTKIAKLEVKPGSMLFMNHDKMAANVVNGYVSPVYGYDIEVTFGTK</sequence>
<dbReference type="AlphaFoldDB" id="R4UDY4"/>
<dbReference type="HOGENOM" id="CLU_642359_0_0_14"/>
<organism evidence="2 3">
    <name type="scientific">Spiroplasma syrphidicola EA-1</name>
    <dbReference type="NCBI Taxonomy" id="1276229"/>
    <lineage>
        <taxon>Bacteria</taxon>
        <taxon>Bacillati</taxon>
        <taxon>Mycoplasmatota</taxon>
        <taxon>Mollicutes</taxon>
        <taxon>Entomoplasmatales</taxon>
        <taxon>Spiroplasmataceae</taxon>
        <taxon>Spiroplasma</taxon>
    </lineage>
</organism>
<evidence type="ECO:0000313" key="2">
    <source>
        <dbReference type="EMBL" id="AGM26104.1"/>
    </source>
</evidence>
<protein>
    <recommendedName>
        <fullName evidence="4">Lipoprotein</fullName>
    </recommendedName>
</protein>
<keyword evidence="1" id="KW-0732">Signal</keyword>
<dbReference type="PROSITE" id="PS51257">
    <property type="entry name" value="PROKAR_LIPOPROTEIN"/>
    <property type="match status" value="1"/>
</dbReference>
<accession>R4UDY4</accession>
<evidence type="ECO:0000313" key="3">
    <source>
        <dbReference type="Proteomes" id="UP000013963"/>
    </source>
</evidence>
<dbReference type="PATRIC" id="fig|1276229.3.peg.509"/>
<keyword evidence="3" id="KW-1185">Reference proteome</keyword>
<feature type="chain" id="PRO_5004371481" description="Lipoprotein" evidence="1">
    <location>
        <begin position="24"/>
        <end position="405"/>
    </location>
</feature>
<dbReference type="RefSeq" id="WP_016340750.1">
    <property type="nucleotide sequence ID" value="NC_021284.1"/>
</dbReference>
<dbReference type="OrthoDB" id="390116at2"/>
<dbReference type="EMBL" id="CP005078">
    <property type="protein sequence ID" value="AGM26104.1"/>
    <property type="molecule type" value="Genomic_DNA"/>
</dbReference>
<name>R4UDY4_9MOLU</name>
<dbReference type="Proteomes" id="UP000013963">
    <property type="component" value="Chromosome"/>
</dbReference>